<organism evidence="1 2">
    <name type="scientific">Pseudocohnilembus persalinus</name>
    <name type="common">Ciliate</name>
    <dbReference type="NCBI Taxonomy" id="266149"/>
    <lineage>
        <taxon>Eukaryota</taxon>
        <taxon>Sar</taxon>
        <taxon>Alveolata</taxon>
        <taxon>Ciliophora</taxon>
        <taxon>Intramacronucleata</taxon>
        <taxon>Oligohymenophorea</taxon>
        <taxon>Scuticociliatia</taxon>
        <taxon>Philasterida</taxon>
        <taxon>Pseudocohnilembidae</taxon>
        <taxon>Pseudocohnilembus</taxon>
    </lineage>
</organism>
<accession>A0A0V0QY40</accession>
<evidence type="ECO:0000313" key="1">
    <source>
        <dbReference type="EMBL" id="KRX07263.1"/>
    </source>
</evidence>
<sequence length="103" mass="12269">MQQNQNYNEQQNNKQEKLMFENQIAYLKIGFGEIQTEAVMIQPGVIKCFVPQSENSCTLKFINKVLTNHRTFIVKLNYNYSQNYLKIYKFFIFYTIAIIVIQI</sequence>
<comment type="caution">
    <text evidence="1">The sequence shown here is derived from an EMBL/GenBank/DDBJ whole genome shotgun (WGS) entry which is preliminary data.</text>
</comment>
<evidence type="ECO:0000313" key="2">
    <source>
        <dbReference type="Proteomes" id="UP000054937"/>
    </source>
</evidence>
<dbReference type="Proteomes" id="UP000054937">
    <property type="component" value="Unassembled WGS sequence"/>
</dbReference>
<reference evidence="1 2" key="1">
    <citation type="journal article" date="2015" name="Sci. Rep.">
        <title>Genome of the facultative scuticociliatosis pathogen Pseudocohnilembus persalinus provides insight into its virulence through horizontal gene transfer.</title>
        <authorList>
            <person name="Xiong J."/>
            <person name="Wang G."/>
            <person name="Cheng J."/>
            <person name="Tian M."/>
            <person name="Pan X."/>
            <person name="Warren A."/>
            <person name="Jiang C."/>
            <person name="Yuan D."/>
            <person name="Miao W."/>
        </authorList>
    </citation>
    <scope>NUCLEOTIDE SEQUENCE [LARGE SCALE GENOMIC DNA]</scope>
    <source>
        <strain evidence="1">36N120E</strain>
    </source>
</reference>
<gene>
    <name evidence="1" type="ORF">PPERSA_00420</name>
</gene>
<dbReference type="EMBL" id="LDAU01000085">
    <property type="protein sequence ID" value="KRX07263.1"/>
    <property type="molecule type" value="Genomic_DNA"/>
</dbReference>
<proteinExistence type="predicted"/>
<name>A0A0V0QY40_PSEPJ</name>
<dbReference type="AlphaFoldDB" id="A0A0V0QY40"/>
<protein>
    <submittedName>
        <fullName evidence="1">Uncharacterized protein</fullName>
    </submittedName>
</protein>
<keyword evidence="2" id="KW-1185">Reference proteome</keyword>
<dbReference type="InParanoid" id="A0A0V0QY40"/>